<proteinExistence type="predicted"/>
<evidence type="ECO:0000313" key="2">
    <source>
        <dbReference type="Proteomes" id="UP000310200"/>
    </source>
</evidence>
<protein>
    <submittedName>
        <fullName evidence="1">Uncharacterized protein</fullName>
    </submittedName>
</protein>
<dbReference type="EMBL" id="QBLH01000808">
    <property type="protein sequence ID" value="TGZ54189.1"/>
    <property type="molecule type" value="Genomic_DNA"/>
</dbReference>
<dbReference type="Proteomes" id="UP000310200">
    <property type="component" value="Unassembled WGS sequence"/>
</dbReference>
<gene>
    <name evidence="1" type="ORF">DBV15_02449</name>
</gene>
<keyword evidence="2" id="KW-1185">Reference proteome</keyword>
<dbReference type="AlphaFoldDB" id="A0A4S2L158"/>
<reference evidence="1 2" key="1">
    <citation type="journal article" date="2019" name="Philos. Trans. R. Soc. Lond., B, Biol. Sci.">
        <title>Ant behaviour and brain gene expression of defending hosts depend on the ecological success of the intruding social parasite.</title>
        <authorList>
            <person name="Kaur R."/>
            <person name="Stoldt M."/>
            <person name="Jongepier E."/>
            <person name="Feldmeyer B."/>
            <person name="Menzel F."/>
            <person name="Bornberg-Bauer E."/>
            <person name="Foitzik S."/>
        </authorList>
    </citation>
    <scope>NUCLEOTIDE SEQUENCE [LARGE SCALE GENOMIC DNA]</scope>
    <source>
        <tissue evidence="1">Whole body</tissue>
    </source>
</reference>
<evidence type="ECO:0000313" key="1">
    <source>
        <dbReference type="EMBL" id="TGZ54189.1"/>
    </source>
</evidence>
<name>A0A4S2L158_9HYME</name>
<comment type="caution">
    <text evidence="1">The sequence shown here is derived from an EMBL/GenBank/DDBJ whole genome shotgun (WGS) entry which is preliminary data.</text>
</comment>
<organism evidence="1 2">
    <name type="scientific">Temnothorax longispinosus</name>
    <dbReference type="NCBI Taxonomy" id="300112"/>
    <lineage>
        <taxon>Eukaryota</taxon>
        <taxon>Metazoa</taxon>
        <taxon>Ecdysozoa</taxon>
        <taxon>Arthropoda</taxon>
        <taxon>Hexapoda</taxon>
        <taxon>Insecta</taxon>
        <taxon>Pterygota</taxon>
        <taxon>Neoptera</taxon>
        <taxon>Endopterygota</taxon>
        <taxon>Hymenoptera</taxon>
        <taxon>Apocrita</taxon>
        <taxon>Aculeata</taxon>
        <taxon>Formicoidea</taxon>
        <taxon>Formicidae</taxon>
        <taxon>Myrmicinae</taxon>
        <taxon>Temnothorax</taxon>
    </lineage>
</organism>
<sequence>MDIPGLRALPLLGNNWNILKVDSNSVPRDYESGALPQDHTATQFTIYKYNYIYRQLGLITRSDNDH</sequence>
<accession>A0A4S2L158</accession>